<dbReference type="InterPro" id="IPR016181">
    <property type="entry name" value="Acyl_CoA_acyltransferase"/>
</dbReference>
<dbReference type="CDD" id="cd04301">
    <property type="entry name" value="NAT_SF"/>
    <property type="match status" value="1"/>
</dbReference>
<dbReference type="GO" id="GO:0005840">
    <property type="term" value="C:ribosome"/>
    <property type="evidence" value="ECO:0007669"/>
    <property type="project" value="UniProtKB-KW"/>
</dbReference>
<evidence type="ECO:0000256" key="2">
    <source>
        <dbReference type="ARBA" id="ARBA00023315"/>
    </source>
</evidence>
<organism evidence="4 5">
    <name type="scientific">Williamsia serinedens</name>
    <dbReference type="NCBI Taxonomy" id="391736"/>
    <lineage>
        <taxon>Bacteria</taxon>
        <taxon>Bacillati</taxon>
        <taxon>Actinomycetota</taxon>
        <taxon>Actinomycetes</taxon>
        <taxon>Mycobacteriales</taxon>
        <taxon>Nocardiaceae</taxon>
        <taxon>Williamsia</taxon>
    </lineage>
</organism>
<dbReference type="InterPro" id="IPR000182">
    <property type="entry name" value="GNAT_dom"/>
</dbReference>
<accession>A0ABT1H1V3</accession>
<dbReference type="RefSeq" id="WP_253654799.1">
    <property type="nucleotide sequence ID" value="NZ_BAAAOE010000002.1"/>
</dbReference>
<keyword evidence="4" id="KW-0687">Ribonucleoprotein</keyword>
<dbReference type="PANTHER" id="PTHR43877:SF2">
    <property type="entry name" value="AMINOALKYLPHOSPHONATE N-ACETYLTRANSFERASE-RELATED"/>
    <property type="match status" value="1"/>
</dbReference>
<dbReference type="EMBL" id="JAMTCG010000004">
    <property type="protein sequence ID" value="MCP2161220.1"/>
    <property type="molecule type" value="Genomic_DNA"/>
</dbReference>
<evidence type="ECO:0000313" key="4">
    <source>
        <dbReference type="EMBL" id="MCP2161220.1"/>
    </source>
</evidence>
<comment type="caution">
    <text evidence="4">The sequence shown here is derived from an EMBL/GenBank/DDBJ whole genome shotgun (WGS) entry which is preliminary data.</text>
</comment>
<evidence type="ECO:0000256" key="1">
    <source>
        <dbReference type="ARBA" id="ARBA00022679"/>
    </source>
</evidence>
<sequence length="174" mass="19331">MSARDVVPLPALRPATPDDAPAIVALRDGLARWLTDTGVNQWQEGEITVEHVAAGARLGEWHVAEVEDEIVACVRLAWSDPDFWGDDDAPAGYVHGLMVRRDHAGHGWGRGLIEWAAQATAAAGHDRLRLDTAAHNTTMVDYYRSRGFTVLREADLPPQFGRDMRIVLFERRLD</sequence>
<dbReference type="PANTHER" id="PTHR43877">
    <property type="entry name" value="AMINOALKYLPHOSPHONATE N-ACETYLTRANSFERASE-RELATED-RELATED"/>
    <property type="match status" value="1"/>
</dbReference>
<dbReference type="SUPFAM" id="SSF55729">
    <property type="entry name" value="Acyl-CoA N-acyltransferases (Nat)"/>
    <property type="match status" value="1"/>
</dbReference>
<dbReference type="Proteomes" id="UP001205740">
    <property type="component" value="Unassembled WGS sequence"/>
</dbReference>
<evidence type="ECO:0000259" key="3">
    <source>
        <dbReference type="PROSITE" id="PS51186"/>
    </source>
</evidence>
<dbReference type="PROSITE" id="PS51186">
    <property type="entry name" value="GNAT"/>
    <property type="match status" value="1"/>
</dbReference>
<keyword evidence="4" id="KW-0689">Ribosomal protein</keyword>
<proteinExistence type="predicted"/>
<name>A0ABT1H1V3_9NOCA</name>
<dbReference type="Pfam" id="PF00583">
    <property type="entry name" value="Acetyltransf_1"/>
    <property type="match status" value="1"/>
</dbReference>
<dbReference type="Gene3D" id="3.40.630.30">
    <property type="match status" value="1"/>
</dbReference>
<keyword evidence="2" id="KW-0012">Acyltransferase</keyword>
<evidence type="ECO:0000313" key="5">
    <source>
        <dbReference type="Proteomes" id="UP001205740"/>
    </source>
</evidence>
<keyword evidence="5" id="KW-1185">Reference proteome</keyword>
<gene>
    <name evidence="4" type="ORF">LX12_002415</name>
</gene>
<protein>
    <submittedName>
        <fullName evidence="4">Ribosomal protein S18 acetylase RimI</fullName>
    </submittedName>
</protein>
<keyword evidence="1" id="KW-0808">Transferase</keyword>
<reference evidence="4 5" key="1">
    <citation type="submission" date="2022-06" db="EMBL/GenBank/DDBJ databases">
        <title>Genomic Encyclopedia of Archaeal and Bacterial Type Strains, Phase II (KMG-II): from individual species to whole genera.</title>
        <authorList>
            <person name="Goeker M."/>
        </authorList>
    </citation>
    <scope>NUCLEOTIDE SEQUENCE [LARGE SCALE GENOMIC DNA]</scope>
    <source>
        <strain evidence="4 5">DSM 45037</strain>
    </source>
</reference>
<feature type="domain" description="N-acetyltransferase" evidence="3">
    <location>
        <begin position="10"/>
        <end position="174"/>
    </location>
</feature>
<dbReference type="InterPro" id="IPR050832">
    <property type="entry name" value="Bact_Acetyltransf"/>
</dbReference>